<name>A0A7N0V766_KALFE</name>
<keyword evidence="3" id="KW-1185">Reference proteome</keyword>
<reference evidence="2" key="1">
    <citation type="submission" date="2021-01" db="UniProtKB">
        <authorList>
            <consortium name="EnsemblPlants"/>
        </authorList>
    </citation>
    <scope>IDENTIFICATION</scope>
</reference>
<organism evidence="2 3">
    <name type="scientific">Kalanchoe fedtschenkoi</name>
    <name type="common">Lavender scallops</name>
    <name type="synonym">South American air plant</name>
    <dbReference type="NCBI Taxonomy" id="63787"/>
    <lineage>
        <taxon>Eukaryota</taxon>
        <taxon>Viridiplantae</taxon>
        <taxon>Streptophyta</taxon>
        <taxon>Embryophyta</taxon>
        <taxon>Tracheophyta</taxon>
        <taxon>Spermatophyta</taxon>
        <taxon>Magnoliopsida</taxon>
        <taxon>eudicotyledons</taxon>
        <taxon>Gunneridae</taxon>
        <taxon>Pentapetalae</taxon>
        <taxon>Saxifragales</taxon>
        <taxon>Crassulaceae</taxon>
        <taxon>Kalanchoe</taxon>
    </lineage>
</organism>
<dbReference type="Gramene" id="Kaladp0213s0006.1.v1.1">
    <property type="protein sequence ID" value="Kaladp0213s0006.1.v1.1.CDS.1"/>
    <property type="gene ID" value="Kaladp0213s0006.v1.1"/>
</dbReference>
<dbReference type="Proteomes" id="UP000594263">
    <property type="component" value="Unplaced"/>
</dbReference>
<accession>A0A7N0V766</accession>
<dbReference type="AlphaFoldDB" id="A0A7N0V766"/>
<sequence length="60" mass="7239">MSPSLYTVKNYVRKRWGDERVVSVQEQRRGVFIFFFESKINMDEVMEKGPWPFDNQPLIL</sequence>
<dbReference type="EnsemblPlants" id="Kaladp0213s0006.1.v1.1">
    <property type="protein sequence ID" value="Kaladp0213s0006.1.v1.1.CDS.1"/>
    <property type="gene ID" value="Kaladp0213s0006.v1.1"/>
</dbReference>
<dbReference type="InterPro" id="IPR025558">
    <property type="entry name" value="DUF4283"/>
</dbReference>
<evidence type="ECO:0000313" key="3">
    <source>
        <dbReference type="Proteomes" id="UP000594263"/>
    </source>
</evidence>
<feature type="domain" description="DUF4283" evidence="1">
    <location>
        <begin position="2"/>
        <end position="60"/>
    </location>
</feature>
<proteinExistence type="predicted"/>
<protein>
    <recommendedName>
        <fullName evidence="1">DUF4283 domain-containing protein</fullName>
    </recommendedName>
</protein>
<dbReference type="Pfam" id="PF14111">
    <property type="entry name" value="DUF4283"/>
    <property type="match status" value="1"/>
</dbReference>
<evidence type="ECO:0000259" key="1">
    <source>
        <dbReference type="Pfam" id="PF14111"/>
    </source>
</evidence>
<evidence type="ECO:0000313" key="2">
    <source>
        <dbReference type="EnsemblPlants" id="Kaladp0213s0006.1.v1.1.CDS.1"/>
    </source>
</evidence>